<reference evidence="7" key="1">
    <citation type="submission" date="2025-08" db="UniProtKB">
        <authorList>
            <consortium name="Ensembl"/>
        </authorList>
    </citation>
    <scope>IDENTIFICATION</scope>
</reference>
<keyword evidence="8" id="KW-1185">Reference proteome</keyword>
<evidence type="ECO:0000259" key="6">
    <source>
        <dbReference type="Pfam" id="PF00685"/>
    </source>
</evidence>
<dbReference type="EC" id="2.8.2.-" evidence="3"/>
<dbReference type="AlphaFoldDB" id="A0A8C4N699"/>
<proteinExistence type="inferred from homology"/>
<feature type="chain" id="PRO_5034684294" description="Sulfotransferase" evidence="5">
    <location>
        <begin position="23"/>
        <end position="263"/>
    </location>
</feature>
<feature type="signal peptide" evidence="5">
    <location>
        <begin position="1"/>
        <end position="22"/>
    </location>
</feature>
<dbReference type="Gene3D" id="3.40.50.300">
    <property type="entry name" value="P-loop containing nucleotide triphosphate hydrolases"/>
    <property type="match status" value="1"/>
</dbReference>
<dbReference type="Ensembl" id="ENSEBUT00000002383.1">
    <property type="protein sequence ID" value="ENSEBUP00000002037.1"/>
    <property type="gene ID" value="ENSEBUG00000001631.1"/>
</dbReference>
<sequence length="263" mass="29925">MLYNLPPTLLFCIPFCTSLSFSLSFRETTCVASSPSSMDSQGDHKPGPVGKGAAGDEYKKPQVVLVDGLLVMPGTLRHWEKIKSFQARPDDIFIASYPKSGLMWTTQVMNMIKLHGDVEAYKVDKTLIPFLEFCRPDEEPAVEKINNLPSPRVINIHAPISHISKSILENKCKVICILRNPKDVAVSFYHFHTFNNMLPNPGTWSEFLQNFMIGKVGFNSWFDHVKGWWSLREQPNIFFLFYEEMKKVGNSKGKGMVYEIGRL</sequence>
<dbReference type="InterPro" id="IPR027417">
    <property type="entry name" value="P-loop_NTPase"/>
</dbReference>
<evidence type="ECO:0000313" key="8">
    <source>
        <dbReference type="Proteomes" id="UP000694388"/>
    </source>
</evidence>
<evidence type="ECO:0000256" key="5">
    <source>
        <dbReference type="SAM" id="SignalP"/>
    </source>
</evidence>
<evidence type="ECO:0000256" key="4">
    <source>
        <dbReference type="SAM" id="MobiDB-lite"/>
    </source>
</evidence>
<keyword evidence="2 3" id="KW-0808">Transferase</keyword>
<dbReference type="SUPFAM" id="SSF52540">
    <property type="entry name" value="P-loop containing nucleoside triphosphate hydrolases"/>
    <property type="match status" value="1"/>
</dbReference>
<feature type="region of interest" description="Disordered" evidence="4">
    <location>
        <begin position="33"/>
        <end position="55"/>
    </location>
</feature>
<accession>A0A8C4N699</accession>
<reference evidence="7" key="2">
    <citation type="submission" date="2025-09" db="UniProtKB">
        <authorList>
            <consortium name="Ensembl"/>
        </authorList>
    </citation>
    <scope>IDENTIFICATION</scope>
</reference>
<dbReference type="Proteomes" id="UP000694388">
    <property type="component" value="Unplaced"/>
</dbReference>
<evidence type="ECO:0000256" key="3">
    <source>
        <dbReference type="RuleBase" id="RU361155"/>
    </source>
</evidence>
<dbReference type="GeneTree" id="ENSGT00940000157101"/>
<protein>
    <recommendedName>
        <fullName evidence="3">Sulfotransferase</fullName>
        <ecNumber evidence="3">2.8.2.-</ecNumber>
    </recommendedName>
</protein>
<dbReference type="PANTHER" id="PTHR11783">
    <property type="entry name" value="SULFOTRANSFERASE SULT"/>
    <property type="match status" value="1"/>
</dbReference>
<evidence type="ECO:0000313" key="7">
    <source>
        <dbReference type="Ensembl" id="ENSEBUP00000002037.1"/>
    </source>
</evidence>
<dbReference type="InterPro" id="IPR000863">
    <property type="entry name" value="Sulfotransferase_dom"/>
</dbReference>
<organism evidence="7 8">
    <name type="scientific">Eptatretus burgeri</name>
    <name type="common">Inshore hagfish</name>
    <dbReference type="NCBI Taxonomy" id="7764"/>
    <lineage>
        <taxon>Eukaryota</taxon>
        <taxon>Metazoa</taxon>
        <taxon>Chordata</taxon>
        <taxon>Craniata</taxon>
        <taxon>Vertebrata</taxon>
        <taxon>Cyclostomata</taxon>
        <taxon>Myxini</taxon>
        <taxon>Myxiniformes</taxon>
        <taxon>Myxinidae</taxon>
        <taxon>Eptatretinae</taxon>
        <taxon>Eptatretus</taxon>
    </lineage>
</organism>
<dbReference type="GO" id="GO:0008146">
    <property type="term" value="F:sulfotransferase activity"/>
    <property type="evidence" value="ECO:0007669"/>
    <property type="project" value="InterPro"/>
</dbReference>
<evidence type="ECO:0000256" key="2">
    <source>
        <dbReference type="ARBA" id="ARBA00022679"/>
    </source>
</evidence>
<feature type="domain" description="Sulfotransferase" evidence="6">
    <location>
        <begin position="89"/>
        <end position="247"/>
    </location>
</feature>
<name>A0A8C4N699_EPTBU</name>
<comment type="similarity">
    <text evidence="1 3">Belongs to the sulfotransferase 1 family.</text>
</comment>
<dbReference type="Pfam" id="PF00685">
    <property type="entry name" value="Sulfotransfer_1"/>
    <property type="match status" value="1"/>
</dbReference>
<evidence type="ECO:0000256" key="1">
    <source>
        <dbReference type="ARBA" id="ARBA00005771"/>
    </source>
</evidence>
<keyword evidence="5" id="KW-0732">Signal</keyword>